<dbReference type="EMBL" id="JARPMG010000001">
    <property type="protein sequence ID" value="KAJ8103762.1"/>
    <property type="molecule type" value="Genomic_DNA"/>
</dbReference>
<reference evidence="2" key="1">
    <citation type="submission" date="2023-03" db="EMBL/GenBank/DDBJ databases">
        <title>Near-Complete genome sequence of Lipomyces tetrasporous NRRL Y-64009, an oleaginous yeast capable of growing on lignocellulosic hydrolysates.</title>
        <authorList>
            <consortium name="Lawrence Berkeley National Laboratory"/>
            <person name="Jagtap S.S."/>
            <person name="Liu J.-J."/>
            <person name="Walukiewicz H.E."/>
            <person name="Pangilinan J."/>
            <person name="Lipzen A."/>
            <person name="Ahrendt S."/>
            <person name="Koriabine M."/>
            <person name="Cobaugh K."/>
            <person name="Salamov A."/>
            <person name="Yoshinaga Y."/>
            <person name="Ng V."/>
            <person name="Daum C."/>
            <person name="Grigoriev I.V."/>
            <person name="Slininger P.J."/>
            <person name="Dien B.S."/>
            <person name="Jin Y.-S."/>
            <person name="Rao C.V."/>
        </authorList>
    </citation>
    <scope>NUCLEOTIDE SEQUENCE</scope>
    <source>
        <strain evidence="2">NRRL Y-64009</strain>
    </source>
</reference>
<dbReference type="RefSeq" id="XP_056047212.1">
    <property type="nucleotide sequence ID" value="XM_056186256.1"/>
</dbReference>
<dbReference type="AlphaFoldDB" id="A0AAD7VV03"/>
<keyword evidence="3" id="KW-1185">Reference proteome</keyword>
<proteinExistence type="predicted"/>
<evidence type="ECO:0000313" key="3">
    <source>
        <dbReference type="Proteomes" id="UP001217417"/>
    </source>
</evidence>
<comment type="caution">
    <text evidence="2">The sequence shown here is derived from an EMBL/GenBank/DDBJ whole genome shotgun (WGS) entry which is preliminary data.</text>
</comment>
<accession>A0AAD7VV03</accession>
<dbReference type="GeneID" id="80881422"/>
<sequence length="206" mass="23423">MTILQKYPTIKLTICLTAFDFQMRLVIYFLLFIFTISSNVVAVPIISHEYDTLCLVQINPTEGAPYNAPGSFWMVVYAELDTVYRTPYVSTDNIIYGKQNYFIVFVPLAGLDEQFHPVGVYFYKNDGANGKNVAVVIWNKHAYHFTARNDYPGYKYVDTKGKELWVTASSFKHGEYYWNYYQNLWGGGPSGSIGTFWDGPTSNGAG</sequence>
<evidence type="ECO:0000313" key="2">
    <source>
        <dbReference type="EMBL" id="KAJ8103762.1"/>
    </source>
</evidence>
<organism evidence="2 3">
    <name type="scientific">Lipomyces tetrasporus</name>
    <dbReference type="NCBI Taxonomy" id="54092"/>
    <lineage>
        <taxon>Eukaryota</taxon>
        <taxon>Fungi</taxon>
        <taxon>Dikarya</taxon>
        <taxon>Ascomycota</taxon>
        <taxon>Saccharomycotina</taxon>
        <taxon>Lipomycetes</taxon>
        <taxon>Lipomycetales</taxon>
        <taxon>Lipomycetaceae</taxon>
        <taxon>Lipomyces</taxon>
    </lineage>
</organism>
<name>A0AAD7VV03_9ASCO</name>
<evidence type="ECO:0000256" key="1">
    <source>
        <dbReference type="SAM" id="Phobius"/>
    </source>
</evidence>
<gene>
    <name evidence="2" type="ORF">POJ06DRAFT_242738</name>
</gene>
<keyword evidence="1" id="KW-0472">Membrane</keyword>
<feature type="transmembrane region" description="Helical" evidence="1">
    <location>
        <begin position="25"/>
        <end position="46"/>
    </location>
</feature>
<keyword evidence="1" id="KW-0812">Transmembrane</keyword>
<dbReference type="Proteomes" id="UP001217417">
    <property type="component" value="Unassembled WGS sequence"/>
</dbReference>
<keyword evidence="1" id="KW-1133">Transmembrane helix</keyword>
<protein>
    <submittedName>
        <fullName evidence="2">Uncharacterized protein</fullName>
    </submittedName>
</protein>